<dbReference type="SUPFAM" id="SSF56112">
    <property type="entry name" value="Protein kinase-like (PK-like)"/>
    <property type="match status" value="1"/>
</dbReference>
<protein>
    <submittedName>
        <fullName evidence="1">Cysteine-rich receptor-like protein kinase 27</fullName>
    </submittedName>
</protein>
<evidence type="ECO:0000313" key="1">
    <source>
        <dbReference type="EnsemblPlants" id="EMT18630"/>
    </source>
</evidence>
<reference evidence="1" key="1">
    <citation type="submission" date="2015-06" db="UniProtKB">
        <authorList>
            <consortium name="EnsemblPlants"/>
        </authorList>
    </citation>
    <scope>IDENTIFICATION</scope>
</reference>
<sequence length="112" mass="12450">MIIVVDSDGGIRIVRVEEPHQEVLCLEYMANGSLERHISDECSGLNWHLRYGIIKGSCEGLRYLHEELESPIIHMGLAPSTILLDENMIPKIGGIENEILNSSKALLDIAVN</sequence>
<dbReference type="AlphaFoldDB" id="R7WE86"/>
<organism evidence="1">
    <name type="scientific">Aegilops tauschii</name>
    <name type="common">Tausch's goatgrass</name>
    <name type="synonym">Aegilops squarrosa</name>
    <dbReference type="NCBI Taxonomy" id="37682"/>
    <lineage>
        <taxon>Eukaryota</taxon>
        <taxon>Viridiplantae</taxon>
        <taxon>Streptophyta</taxon>
        <taxon>Embryophyta</taxon>
        <taxon>Tracheophyta</taxon>
        <taxon>Spermatophyta</taxon>
        <taxon>Magnoliopsida</taxon>
        <taxon>Liliopsida</taxon>
        <taxon>Poales</taxon>
        <taxon>Poaceae</taxon>
        <taxon>BOP clade</taxon>
        <taxon>Pooideae</taxon>
        <taxon>Triticodae</taxon>
        <taxon>Triticeae</taxon>
        <taxon>Triticinae</taxon>
        <taxon>Aegilops</taxon>
    </lineage>
</organism>
<dbReference type="Pfam" id="PF00069">
    <property type="entry name" value="Pkinase"/>
    <property type="match status" value="1"/>
</dbReference>
<dbReference type="InterPro" id="IPR000719">
    <property type="entry name" value="Prot_kinase_dom"/>
</dbReference>
<dbReference type="GO" id="GO:0005524">
    <property type="term" value="F:ATP binding"/>
    <property type="evidence" value="ECO:0007669"/>
    <property type="project" value="InterPro"/>
</dbReference>
<accession>R7WE86</accession>
<dbReference type="PANTHER" id="PTHR45707:SF76">
    <property type="entry name" value="PROTEIN KINASE DOMAIN-CONTAINING PROTEIN"/>
    <property type="match status" value="1"/>
</dbReference>
<proteinExistence type="predicted"/>
<dbReference type="PANTHER" id="PTHR45707">
    <property type="entry name" value="C2 CALCIUM/LIPID-BINDING PLANT PHOSPHORIBOSYLTRANSFERASE FAMILY PROTEIN"/>
    <property type="match status" value="1"/>
</dbReference>
<dbReference type="InterPro" id="IPR011009">
    <property type="entry name" value="Kinase-like_dom_sf"/>
</dbReference>
<dbReference type="GO" id="GO:0004672">
    <property type="term" value="F:protein kinase activity"/>
    <property type="evidence" value="ECO:0007669"/>
    <property type="project" value="InterPro"/>
</dbReference>
<dbReference type="Gene3D" id="1.10.510.10">
    <property type="entry name" value="Transferase(Phosphotransferase) domain 1"/>
    <property type="match status" value="1"/>
</dbReference>
<dbReference type="PROSITE" id="PS50011">
    <property type="entry name" value="PROTEIN_KINASE_DOM"/>
    <property type="match status" value="1"/>
</dbReference>
<name>R7WE86_AEGTA</name>
<dbReference type="EnsemblPlants" id="EMT18630">
    <property type="protein sequence ID" value="EMT18630"/>
    <property type="gene ID" value="F775_20181"/>
</dbReference>